<dbReference type="Gene3D" id="3.40.50.300">
    <property type="entry name" value="P-loop containing nucleotide triphosphate hydrolases"/>
    <property type="match status" value="1"/>
</dbReference>
<evidence type="ECO:0000256" key="2">
    <source>
        <dbReference type="ARBA" id="ARBA00022679"/>
    </source>
</evidence>
<dbReference type="HAMAP" id="MF_00109">
    <property type="entry name" value="Shikimate_kinase"/>
    <property type="match status" value="1"/>
</dbReference>
<dbReference type="PANTHER" id="PTHR21087">
    <property type="entry name" value="SHIKIMATE KINASE"/>
    <property type="match status" value="1"/>
</dbReference>
<protein>
    <recommendedName>
        <fullName evidence="7">Shikimate kinase</fullName>
        <shortName evidence="7">SK</shortName>
        <ecNumber evidence="7">2.7.1.71</ecNumber>
    </recommendedName>
</protein>
<evidence type="ECO:0000256" key="3">
    <source>
        <dbReference type="ARBA" id="ARBA00022741"/>
    </source>
</evidence>
<proteinExistence type="inferred from homology"/>
<name>A0ABW5ZKV9_9BACL</name>
<sequence length="163" mass="18056">MKVYLIGFMGAGKSTVSRLLSSKTGESYSDLDSQIEEIAGKKISAIFKEDGEAAFRQIEVSTLKAAEASIISTGGGILYFDETGQWMRQNGIVIYLHAPFKELYSRIKGDQTRPVAAKPYKELEALFNKRDAGYEEVAHHMVSVSDRTPESTVKEIISIIRNS</sequence>
<comment type="catalytic activity">
    <reaction evidence="7">
        <text>shikimate + ATP = 3-phosphoshikimate + ADP + H(+)</text>
        <dbReference type="Rhea" id="RHEA:13121"/>
        <dbReference type="ChEBI" id="CHEBI:15378"/>
        <dbReference type="ChEBI" id="CHEBI:30616"/>
        <dbReference type="ChEBI" id="CHEBI:36208"/>
        <dbReference type="ChEBI" id="CHEBI:145989"/>
        <dbReference type="ChEBI" id="CHEBI:456216"/>
        <dbReference type="EC" id="2.7.1.71"/>
    </reaction>
</comment>
<dbReference type="EMBL" id="JBHUPG010000027">
    <property type="protein sequence ID" value="MFD2913137.1"/>
    <property type="molecule type" value="Genomic_DNA"/>
</dbReference>
<feature type="binding site" evidence="7">
    <location>
        <position position="113"/>
    </location>
    <ligand>
        <name>ATP</name>
        <dbReference type="ChEBI" id="CHEBI:30616"/>
    </ligand>
</feature>
<comment type="caution">
    <text evidence="8">The sequence shown here is derived from an EMBL/GenBank/DDBJ whole genome shotgun (WGS) entry which is preliminary data.</text>
</comment>
<dbReference type="InterPro" id="IPR000623">
    <property type="entry name" value="Shikimate_kinase/TSH1"/>
</dbReference>
<dbReference type="RefSeq" id="WP_204727816.1">
    <property type="nucleotide sequence ID" value="NZ_JAFBDK010000001.1"/>
</dbReference>
<dbReference type="Proteomes" id="UP001597561">
    <property type="component" value="Unassembled WGS sequence"/>
</dbReference>
<evidence type="ECO:0000256" key="1">
    <source>
        <dbReference type="ARBA" id="ARBA00022605"/>
    </source>
</evidence>
<accession>A0ABW5ZKV9</accession>
<evidence type="ECO:0000313" key="8">
    <source>
        <dbReference type="EMBL" id="MFD2913137.1"/>
    </source>
</evidence>
<comment type="subcellular location">
    <subcellularLocation>
        <location evidence="7">Cytoplasm</location>
    </subcellularLocation>
</comment>
<feature type="binding site" evidence="7">
    <location>
        <position position="14"/>
    </location>
    <ligand>
        <name>Mg(2+)</name>
        <dbReference type="ChEBI" id="CHEBI:18420"/>
    </ligand>
</feature>
<feature type="binding site" evidence="7">
    <location>
        <position position="75"/>
    </location>
    <ligand>
        <name>substrate</name>
    </ligand>
</feature>
<dbReference type="Pfam" id="PF01202">
    <property type="entry name" value="SKI"/>
    <property type="match status" value="1"/>
</dbReference>
<dbReference type="PANTHER" id="PTHR21087:SF16">
    <property type="entry name" value="SHIKIMATE KINASE 1, CHLOROPLASTIC"/>
    <property type="match status" value="1"/>
</dbReference>
<dbReference type="SUPFAM" id="SSF52540">
    <property type="entry name" value="P-loop containing nucleoside triphosphate hydrolases"/>
    <property type="match status" value="1"/>
</dbReference>
<feature type="binding site" evidence="7">
    <location>
        <begin position="10"/>
        <end position="15"/>
    </location>
    <ligand>
        <name>ATP</name>
        <dbReference type="ChEBI" id="CHEBI:30616"/>
    </ligand>
</feature>
<keyword evidence="2 7" id="KW-0808">Transferase</keyword>
<keyword evidence="7" id="KW-0963">Cytoplasm</keyword>
<feature type="binding site" evidence="7">
    <location>
        <position position="130"/>
    </location>
    <ligand>
        <name>substrate</name>
    </ligand>
</feature>
<comment type="similarity">
    <text evidence="7">Belongs to the shikimate kinase family.</text>
</comment>
<gene>
    <name evidence="7" type="primary">aroK</name>
    <name evidence="8" type="ORF">ACFS5P_14715</name>
</gene>
<dbReference type="InterPro" id="IPR027417">
    <property type="entry name" value="P-loop_NTPase"/>
</dbReference>
<keyword evidence="1 7" id="KW-0028">Amino-acid biosynthesis</keyword>
<dbReference type="EC" id="2.7.1.71" evidence="7"/>
<dbReference type="CDD" id="cd00464">
    <property type="entry name" value="SK"/>
    <property type="match status" value="1"/>
</dbReference>
<evidence type="ECO:0000256" key="4">
    <source>
        <dbReference type="ARBA" id="ARBA00022777"/>
    </source>
</evidence>
<keyword evidence="7" id="KW-0479">Metal-binding</keyword>
<feature type="binding site" evidence="7">
    <location>
        <position position="147"/>
    </location>
    <ligand>
        <name>ATP</name>
        <dbReference type="ChEBI" id="CHEBI:30616"/>
    </ligand>
</feature>
<feature type="binding site" evidence="7">
    <location>
        <position position="32"/>
    </location>
    <ligand>
        <name>substrate</name>
    </ligand>
</feature>
<keyword evidence="4 7" id="KW-0418">Kinase</keyword>
<evidence type="ECO:0000256" key="6">
    <source>
        <dbReference type="ARBA" id="ARBA00023141"/>
    </source>
</evidence>
<comment type="pathway">
    <text evidence="7">Metabolic intermediate biosynthesis; chorismate biosynthesis; chorismate from D-erythrose 4-phosphate and phosphoenolpyruvate: step 5/7.</text>
</comment>
<organism evidence="8 9">
    <name type="scientific">Jeotgalibacillus terrae</name>
    <dbReference type="NCBI Taxonomy" id="587735"/>
    <lineage>
        <taxon>Bacteria</taxon>
        <taxon>Bacillati</taxon>
        <taxon>Bacillota</taxon>
        <taxon>Bacilli</taxon>
        <taxon>Bacillales</taxon>
        <taxon>Caryophanaceae</taxon>
        <taxon>Jeotgalibacillus</taxon>
    </lineage>
</organism>
<evidence type="ECO:0000256" key="5">
    <source>
        <dbReference type="ARBA" id="ARBA00022840"/>
    </source>
</evidence>
<evidence type="ECO:0000256" key="7">
    <source>
        <dbReference type="HAMAP-Rule" id="MF_00109"/>
    </source>
</evidence>
<dbReference type="GO" id="GO:0004765">
    <property type="term" value="F:shikimate kinase activity"/>
    <property type="evidence" value="ECO:0007669"/>
    <property type="project" value="UniProtKB-EC"/>
</dbReference>
<keyword evidence="3 7" id="KW-0547">Nucleotide-binding</keyword>
<evidence type="ECO:0000313" key="9">
    <source>
        <dbReference type="Proteomes" id="UP001597561"/>
    </source>
</evidence>
<keyword evidence="6 7" id="KW-0057">Aromatic amino acid biosynthesis</keyword>
<comment type="function">
    <text evidence="7">Catalyzes the specific phosphorylation of the 3-hydroxyl group of shikimic acid using ATP as a cosubstrate.</text>
</comment>
<dbReference type="PRINTS" id="PR01100">
    <property type="entry name" value="SHIKIMTKNASE"/>
</dbReference>
<dbReference type="InterPro" id="IPR031322">
    <property type="entry name" value="Shikimate/glucono_kinase"/>
</dbReference>
<reference evidence="9" key="1">
    <citation type="journal article" date="2019" name="Int. J. Syst. Evol. Microbiol.">
        <title>The Global Catalogue of Microorganisms (GCM) 10K type strain sequencing project: providing services to taxonomists for standard genome sequencing and annotation.</title>
        <authorList>
            <consortium name="The Broad Institute Genomics Platform"/>
            <consortium name="The Broad Institute Genome Sequencing Center for Infectious Disease"/>
            <person name="Wu L."/>
            <person name="Ma J."/>
        </authorList>
    </citation>
    <scope>NUCLEOTIDE SEQUENCE [LARGE SCALE GENOMIC DNA]</scope>
    <source>
        <strain evidence="9">KCTC 13528</strain>
    </source>
</reference>
<keyword evidence="7" id="KW-0460">Magnesium</keyword>
<keyword evidence="9" id="KW-1185">Reference proteome</keyword>
<keyword evidence="5 7" id="KW-0067">ATP-binding</keyword>
<comment type="subunit">
    <text evidence="7">Monomer.</text>
</comment>
<comment type="cofactor">
    <cofactor evidence="7">
        <name>Mg(2+)</name>
        <dbReference type="ChEBI" id="CHEBI:18420"/>
    </cofactor>
    <text evidence="7">Binds 1 Mg(2+) ion per subunit.</text>
</comment>
<feature type="binding site" evidence="7">
    <location>
        <position position="56"/>
    </location>
    <ligand>
        <name>substrate</name>
    </ligand>
</feature>